<dbReference type="Proteomes" id="UP001595850">
    <property type="component" value="Unassembled WGS sequence"/>
</dbReference>
<dbReference type="EMBL" id="JBHSBM010000025">
    <property type="protein sequence ID" value="MFC4061036.1"/>
    <property type="molecule type" value="Genomic_DNA"/>
</dbReference>
<sequence>MTGNVMTEDRIRAAVAEERGEQADLLAALAPEQWDAPTLCDGWRVREVVAHTTMPFRTSLGRTLVELVRARGDFNRMADRCARRDAAGLPPERLLASLRANVAHPWAPPGGGVHGALSHDVVHGLDITVGLGLDRRVPLERIAAVLAGMRPKNVAFFGTDLTGVALQATDLGWSHGTGTPLRGLAQDLLLVLCGRRLPPGRLEGAAAARFSRRPGR</sequence>
<proteinExistence type="predicted"/>
<accession>A0ABV8IC45</accession>
<evidence type="ECO:0000313" key="2">
    <source>
        <dbReference type="EMBL" id="MFC4061036.1"/>
    </source>
</evidence>
<feature type="domain" description="Mycothiol-dependent maleylpyruvate isomerase metal-binding" evidence="1">
    <location>
        <begin position="16"/>
        <end position="103"/>
    </location>
</feature>
<dbReference type="InterPro" id="IPR034660">
    <property type="entry name" value="DinB/YfiT-like"/>
</dbReference>
<dbReference type="Gene3D" id="1.20.120.450">
    <property type="entry name" value="dinb family like domain"/>
    <property type="match status" value="1"/>
</dbReference>
<dbReference type="NCBIfam" id="TIGR03083">
    <property type="entry name" value="maleylpyruvate isomerase family mycothiol-dependent enzyme"/>
    <property type="match status" value="1"/>
</dbReference>
<dbReference type="GO" id="GO:0016853">
    <property type="term" value="F:isomerase activity"/>
    <property type="evidence" value="ECO:0007669"/>
    <property type="project" value="UniProtKB-KW"/>
</dbReference>
<comment type="caution">
    <text evidence="2">The sequence shown here is derived from an EMBL/GenBank/DDBJ whole genome shotgun (WGS) entry which is preliminary data.</text>
</comment>
<keyword evidence="3" id="KW-1185">Reference proteome</keyword>
<dbReference type="SUPFAM" id="SSF109854">
    <property type="entry name" value="DinB/YfiT-like putative metalloenzymes"/>
    <property type="match status" value="1"/>
</dbReference>
<dbReference type="Pfam" id="PF11716">
    <property type="entry name" value="MDMPI_N"/>
    <property type="match status" value="1"/>
</dbReference>
<evidence type="ECO:0000259" key="1">
    <source>
        <dbReference type="Pfam" id="PF11716"/>
    </source>
</evidence>
<keyword evidence="2" id="KW-0413">Isomerase</keyword>
<dbReference type="InterPro" id="IPR017517">
    <property type="entry name" value="Maleyloyr_isom"/>
</dbReference>
<reference evidence="3" key="1">
    <citation type="journal article" date="2019" name="Int. J. Syst. Evol. Microbiol.">
        <title>The Global Catalogue of Microorganisms (GCM) 10K type strain sequencing project: providing services to taxonomists for standard genome sequencing and annotation.</title>
        <authorList>
            <consortium name="The Broad Institute Genomics Platform"/>
            <consortium name="The Broad Institute Genome Sequencing Center for Infectious Disease"/>
            <person name="Wu L."/>
            <person name="Ma J."/>
        </authorList>
    </citation>
    <scope>NUCLEOTIDE SEQUENCE [LARGE SCALE GENOMIC DNA]</scope>
    <source>
        <strain evidence="3">TBRC 4489</strain>
    </source>
</reference>
<evidence type="ECO:0000313" key="3">
    <source>
        <dbReference type="Proteomes" id="UP001595850"/>
    </source>
</evidence>
<gene>
    <name evidence="2" type="ORF">ACFOWE_22270</name>
</gene>
<dbReference type="InterPro" id="IPR024344">
    <property type="entry name" value="MDMPI_metal-binding"/>
</dbReference>
<name>A0ABV8IC45_9ACTN</name>
<protein>
    <submittedName>
        <fullName evidence="2">Maleylpyruvate isomerase family mycothiol-dependent enzyme</fullName>
    </submittedName>
</protein>
<organism evidence="2 3">
    <name type="scientific">Planomonospora corallina</name>
    <dbReference type="NCBI Taxonomy" id="1806052"/>
    <lineage>
        <taxon>Bacteria</taxon>
        <taxon>Bacillati</taxon>
        <taxon>Actinomycetota</taxon>
        <taxon>Actinomycetes</taxon>
        <taxon>Streptosporangiales</taxon>
        <taxon>Streptosporangiaceae</taxon>
        <taxon>Planomonospora</taxon>
    </lineage>
</organism>
<dbReference type="RefSeq" id="WP_377290854.1">
    <property type="nucleotide sequence ID" value="NZ_JBHSBM010000025.1"/>
</dbReference>